<feature type="signal peptide" evidence="1">
    <location>
        <begin position="1"/>
        <end position="23"/>
    </location>
</feature>
<keyword evidence="1" id="KW-0732">Signal</keyword>
<feature type="chain" id="PRO_5042829159" description="BON domain-containing protein" evidence="1">
    <location>
        <begin position="24"/>
        <end position="119"/>
    </location>
</feature>
<protein>
    <recommendedName>
        <fullName evidence="2">BON domain-containing protein</fullName>
    </recommendedName>
</protein>
<evidence type="ECO:0000256" key="1">
    <source>
        <dbReference type="SAM" id="SignalP"/>
    </source>
</evidence>
<dbReference type="AlphaFoldDB" id="A0AAN1MQR7"/>
<dbReference type="Gene3D" id="3.30.1340.30">
    <property type="match status" value="1"/>
</dbReference>
<dbReference type="InterPro" id="IPR007055">
    <property type="entry name" value="BON_dom"/>
</dbReference>
<dbReference type="Pfam" id="PF04972">
    <property type="entry name" value="BON"/>
    <property type="match status" value="1"/>
</dbReference>
<proteinExistence type="predicted"/>
<sequence>MRISTLIVACGAVAALISNAAIAQTGNDATASQPAVAVTKSALRAQNRQLSKAVRRALYATKGLTASNIEVLAKGGTVSLLGTVPVESQISMAGDAVKRVPHVKVVDNRLTVAVEGGGE</sequence>
<dbReference type="RefSeq" id="WP_103153968.1">
    <property type="nucleotide sequence ID" value="NZ_CP026108.1"/>
</dbReference>
<name>A0AAN1MQR7_9BURK</name>
<evidence type="ECO:0000259" key="2">
    <source>
        <dbReference type="PROSITE" id="PS50914"/>
    </source>
</evidence>
<evidence type="ECO:0000313" key="3">
    <source>
        <dbReference type="EMBL" id="AUT75656.1"/>
    </source>
</evidence>
<dbReference type="GeneID" id="55535591"/>
<accession>A0AAN1MQR7</accession>
<reference evidence="3 4" key="1">
    <citation type="submission" date="2018-01" db="EMBL/GenBank/DDBJ databases">
        <title>Species boundaries and ecological features among Paraburkholderia terrae DSMZ17804T, P. hospita DSMZ17164T and P. caribensis DSMZ13236T.</title>
        <authorList>
            <person name="Pratama A.A."/>
        </authorList>
    </citation>
    <scope>NUCLEOTIDE SEQUENCE [LARGE SCALE GENOMIC DNA]</scope>
    <source>
        <strain evidence="3 4">DSM 17164</strain>
    </source>
</reference>
<dbReference type="EMBL" id="CP026108">
    <property type="protein sequence ID" value="AUT75656.1"/>
    <property type="molecule type" value="Genomic_DNA"/>
</dbReference>
<feature type="domain" description="BON" evidence="2">
    <location>
        <begin position="46"/>
        <end position="114"/>
    </location>
</feature>
<dbReference type="PROSITE" id="PS50914">
    <property type="entry name" value="BON"/>
    <property type="match status" value="1"/>
</dbReference>
<evidence type="ECO:0000313" key="4">
    <source>
        <dbReference type="Proteomes" id="UP000236649"/>
    </source>
</evidence>
<gene>
    <name evidence="3" type="ORF">C2L64_45725</name>
</gene>
<dbReference type="Proteomes" id="UP000236649">
    <property type="component" value="Chromosome 4"/>
</dbReference>
<organism evidence="3 4">
    <name type="scientific">Paraburkholderia hospita</name>
    <dbReference type="NCBI Taxonomy" id="169430"/>
    <lineage>
        <taxon>Bacteria</taxon>
        <taxon>Pseudomonadati</taxon>
        <taxon>Pseudomonadota</taxon>
        <taxon>Betaproteobacteria</taxon>
        <taxon>Burkholderiales</taxon>
        <taxon>Burkholderiaceae</taxon>
        <taxon>Paraburkholderia</taxon>
    </lineage>
</organism>
<dbReference type="KEGG" id="phs:C2L64_45725"/>